<evidence type="ECO:0000313" key="1">
    <source>
        <dbReference type="EMBL" id="AMD21895.1"/>
    </source>
</evidence>
<accession>A0A0X8HUU1</accession>
<name>A0A0X8HUU1_9SACH</name>
<gene>
    <name evidence="1" type="ORF">AW171_hschr63885</name>
</gene>
<sequence length="197" mass="23053">MISDTLKPIVKTNKAIITSQYALYKNAGPYLLPNDFNEIPQNLQIKILYRRFFRLRPFVSTKEMIQSSYTNYIRNKFRENYALKRKIALGIDEPPSIDKDINSGVKTLAFVTKAVSLVDTKNNNGILEDNAICHKLLKNILSVEYHRSVQFKLPREYQILRISYEYLNSNFKRLEYKSLRNNDISIIQLNELLGTRL</sequence>
<dbReference type="OrthoDB" id="3991133at2759"/>
<dbReference type="RefSeq" id="XP_017988891.1">
    <property type="nucleotide sequence ID" value="XM_018133402.1"/>
</dbReference>
<dbReference type="EMBL" id="CP014246">
    <property type="protein sequence ID" value="AMD21895.1"/>
    <property type="molecule type" value="Genomic_DNA"/>
</dbReference>
<evidence type="ECO:0000313" key="2">
    <source>
        <dbReference type="Proteomes" id="UP000243052"/>
    </source>
</evidence>
<proteinExistence type="predicted"/>
<dbReference type="AlphaFoldDB" id="A0A0X8HUU1"/>
<organism evidence="1 2">
    <name type="scientific">Eremothecium sinecaudum</name>
    <dbReference type="NCBI Taxonomy" id="45286"/>
    <lineage>
        <taxon>Eukaryota</taxon>
        <taxon>Fungi</taxon>
        <taxon>Dikarya</taxon>
        <taxon>Ascomycota</taxon>
        <taxon>Saccharomycotina</taxon>
        <taxon>Saccharomycetes</taxon>
        <taxon>Saccharomycetales</taxon>
        <taxon>Saccharomycetaceae</taxon>
        <taxon>Eremothecium</taxon>
    </lineage>
</organism>
<dbReference type="Proteomes" id="UP000243052">
    <property type="component" value="Chromosome vi"/>
</dbReference>
<keyword evidence="2" id="KW-1185">Reference proteome</keyword>
<dbReference type="GeneID" id="28725214"/>
<reference evidence="1 2" key="1">
    <citation type="submission" date="2016-01" db="EMBL/GenBank/DDBJ databases">
        <title>Genome sequence of the yeast Holleya sinecauda.</title>
        <authorList>
            <person name="Dietrich F.S."/>
        </authorList>
    </citation>
    <scope>NUCLEOTIDE SEQUENCE [LARGE SCALE GENOMIC DNA]</scope>
    <source>
        <strain evidence="1 2">ATCC 58844</strain>
    </source>
</reference>
<protein>
    <submittedName>
        <fullName evidence="1">HFR040Wp</fullName>
    </submittedName>
</protein>